<dbReference type="InterPro" id="IPR002933">
    <property type="entry name" value="Peptidase_M20"/>
</dbReference>
<dbReference type="Gene3D" id="3.30.70.360">
    <property type="match status" value="1"/>
</dbReference>
<evidence type="ECO:0000313" key="5">
    <source>
        <dbReference type="Proteomes" id="UP001595528"/>
    </source>
</evidence>
<dbReference type="InterPro" id="IPR011650">
    <property type="entry name" value="Peptidase_M20_dimer"/>
</dbReference>
<gene>
    <name evidence="4" type="ORF">ACFOGJ_17335</name>
</gene>
<reference evidence="5" key="1">
    <citation type="journal article" date="2019" name="Int. J. Syst. Evol. Microbiol.">
        <title>The Global Catalogue of Microorganisms (GCM) 10K type strain sequencing project: providing services to taxonomists for standard genome sequencing and annotation.</title>
        <authorList>
            <consortium name="The Broad Institute Genomics Platform"/>
            <consortium name="The Broad Institute Genome Sequencing Center for Infectious Disease"/>
            <person name="Wu L."/>
            <person name="Ma J."/>
        </authorList>
    </citation>
    <scope>NUCLEOTIDE SEQUENCE [LARGE SCALE GENOMIC DNA]</scope>
    <source>
        <strain evidence="5">KCTC 42964</strain>
    </source>
</reference>
<feature type="non-terminal residue" evidence="4">
    <location>
        <position position="362"/>
    </location>
</feature>
<dbReference type="PANTHER" id="PTHR32494">
    <property type="entry name" value="ALLANTOATE DEIMINASE-RELATED"/>
    <property type="match status" value="1"/>
</dbReference>
<evidence type="ECO:0000256" key="1">
    <source>
        <dbReference type="ARBA" id="ARBA00006153"/>
    </source>
</evidence>
<keyword evidence="5" id="KW-1185">Reference proteome</keyword>
<dbReference type="GO" id="GO:0016787">
    <property type="term" value="F:hydrolase activity"/>
    <property type="evidence" value="ECO:0007669"/>
    <property type="project" value="UniProtKB-KW"/>
</dbReference>
<dbReference type="SUPFAM" id="SSF55031">
    <property type="entry name" value="Bacterial exopeptidase dimerisation domain"/>
    <property type="match status" value="1"/>
</dbReference>
<evidence type="ECO:0000256" key="2">
    <source>
        <dbReference type="ARBA" id="ARBA00022801"/>
    </source>
</evidence>
<comment type="caution">
    <text evidence="4">The sequence shown here is derived from an EMBL/GenBank/DDBJ whole genome shotgun (WGS) entry which is preliminary data.</text>
</comment>
<dbReference type="EMBL" id="JBHRTR010000029">
    <property type="protein sequence ID" value="MFC3229012.1"/>
    <property type="molecule type" value="Genomic_DNA"/>
</dbReference>
<evidence type="ECO:0000313" key="4">
    <source>
        <dbReference type="EMBL" id="MFC3229012.1"/>
    </source>
</evidence>
<dbReference type="Pfam" id="PF01546">
    <property type="entry name" value="Peptidase_M20"/>
    <property type="match status" value="1"/>
</dbReference>
<sequence length="362" mass="38601">MQNLQVDGDRLWASLMAMAEIGALPGGGCRRLALTDEDKAGRDLFVRWAKAAGCTVTVDRMGNIFARRPGRDNSLPPVVTGSHLDTQPHGGRFDGVYGVLAGLEVVRCLNDRGIETEAPIEVSVWTNEEGTRFPRSMVASGVFGGKYDLEEALAITDLEGRSLGAELARIGYAGEAPCGGRPFAAFFEAHIEQGPVLEAEGRTIGIVTGAQGQRWYDAVLTGQDSHAGTTPMAMRRDAVFGMAHLIAAVEALVAEHAPQAVGTVGEIRVVPNSRNTVPGRVEFSIDLRHPDPAALLRMHGELHRRLPEIAAAAGLELDLRDVVQVPEIRFDADCIAAVRDAAAALGLPAREMLSGAGHDAMY</sequence>
<dbReference type="SUPFAM" id="SSF53187">
    <property type="entry name" value="Zn-dependent exopeptidases"/>
    <property type="match status" value="1"/>
</dbReference>
<comment type="similarity">
    <text evidence="1">Belongs to the peptidase M20 family.</text>
</comment>
<dbReference type="InterPro" id="IPR036264">
    <property type="entry name" value="Bact_exopeptidase_dim_dom"/>
</dbReference>
<evidence type="ECO:0000259" key="3">
    <source>
        <dbReference type="Pfam" id="PF07687"/>
    </source>
</evidence>
<dbReference type="Gene3D" id="3.40.630.10">
    <property type="entry name" value="Zn peptidases"/>
    <property type="match status" value="1"/>
</dbReference>
<organism evidence="4 5">
    <name type="scientific">Marinibaculum pumilum</name>
    <dbReference type="NCBI Taxonomy" id="1766165"/>
    <lineage>
        <taxon>Bacteria</taxon>
        <taxon>Pseudomonadati</taxon>
        <taxon>Pseudomonadota</taxon>
        <taxon>Alphaproteobacteria</taxon>
        <taxon>Rhodospirillales</taxon>
        <taxon>Rhodospirillaceae</taxon>
        <taxon>Marinibaculum</taxon>
    </lineage>
</organism>
<proteinExistence type="inferred from homology"/>
<accession>A0ABV7L329</accession>
<dbReference type="CDD" id="cd03884">
    <property type="entry name" value="M20_bAS"/>
    <property type="match status" value="1"/>
</dbReference>
<dbReference type="Pfam" id="PF07687">
    <property type="entry name" value="M20_dimer"/>
    <property type="match status" value="1"/>
</dbReference>
<protein>
    <submittedName>
        <fullName evidence="4">Zn-dependent hydrolase</fullName>
    </submittedName>
</protein>
<dbReference type="NCBIfam" id="NF009527">
    <property type="entry name" value="PRK12891.1"/>
    <property type="match status" value="1"/>
</dbReference>
<dbReference type="NCBIfam" id="NF006769">
    <property type="entry name" value="PRK09290.1-3"/>
    <property type="match status" value="1"/>
</dbReference>
<name>A0ABV7L329_9PROT</name>
<feature type="domain" description="Peptidase M20 dimerisation" evidence="3">
    <location>
        <begin position="209"/>
        <end position="304"/>
    </location>
</feature>
<keyword evidence="2 4" id="KW-0378">Hydrolase</keyword>
<dbReference type="RefSeq" id="WP_379902853.1">
    <property type="nucleotide sequence ID" value="NZ_JBHRTR010000029.1"/>
</dbReference>
<dbReference type="PANTHER" id="PTHR32494:SF5">
    <property type="entry name" value="ALLANTOATE AMIDOHYDROLASE"/>
    <property type="match status" value="1"/>
</dbReference>
<dbReference type="Proteomes" id="UP001595528">
    <property type="component" value="Unassembled WGS sequence"/>
</dbReference>
<dbReference type="InterPro" id="IPR010158">
    <property type="entry name" value="Amidase_Cbmase"/>
</dbReference>
<dbReference type="NCBIfam" id="TIGR01879">
    <property type="entry name" value="hydantase"/>
    <property type="match status" value="1"/>
</dbReference>